<dbReference type="PANTHER" id="PTHR31851">
    <property type="entry name" value="FE(2+)/MN(2+) TRANSPORTER PCL1"/>
    <property type="match status" value="1"/>
</dbReference>
<dbReference type="CDD" id="cd02433">
    <property type="entry name" value="Nodulin-21_like_2"/>
    <property type="match status" value="1"/>
</dbReference>
<keyword evidence="3 5" id="KW-1133">Transmembrane helix</keyword>
<feature type="transmembrane region" description="Helical" evidence="5">
    <location>
        <begin position="277"/>
        <end position="295"/>
    </location>
</feature>
<organism evidence="6 7">
    <name type="scientific">Corynebacterium breve</name>
    <dbReference type="NCBI Taxonomy" id="3049799"/>
    <lineage>
        <taxon>Bacteria</taxon>
        <taxon>Bacillati</taxon>
        <taxon>Actinomycetota</taxon>
        <taxon>Actinomycetes</taxon>
        <taxon>Mycobacteriales</taxon>
        <taxon>Corynebacteriaceae</taxon>
        <taxon>Corynebacterium</taxon>
    </lineage>
</organism>
<reference evidence="6 7" key="1">
    <citation type="submission" date="2023-05" db="EMBL/GenBank/DDBJ databases">
        <title>Corynebacterium suedekumii sp. nov. and Corynebacterium breve sp. nov. isolated from raw cow's milk.</title>
        <authorList>
            <person name="Baer M.K."/>
            <person name="Mehl L."/>
            <person name="Hellmuth R."/>
            <person name="Marke G."/>
            <person name="Lipski A."/>
        </authorList>
    </citation>
    <scope>NUCLEOTIDE SEQUENCE [LARGE SCALE GENOMIC DNA]</scope>
    <source>
        <strain evidence="6 7">R4</strain>
    </source>
</reference>
<keyword evidence="4 5" id="KW-0472">Membrane</keyword>
<evidence type="ECO:0000313" key="7">
    <source>
        <dbReference type="Proteomes" id="UP001225598"/>
    </source>
</evidence>
<name>A0ABY8VC71_9CORY</name>
<protein>
    <submittedName>
        <fullName evidence="6">VIT1/CCC1 transporter family protein</fullName>
    </submittedName>
</protein>
<sequence length="357" mass="38302">MTQLEAPTKKQVKRWRQYLANERAEAAVYRELARKRDGEEREILLGIAEAESRHENYWREKLGDQVGMPQSPDLHTRFMAFMARHFGSVFALALMQSAEQRTPYLADEDAPDQIAADEAMHAEVVRALAQKGRERMSGSFRAAVFGANDGLVSNVALVLGVMGSGVSTNIILLTGISGLLAGALSMAAGEYVSVKSQNELLEASSPDPEARNLLPKLDFQQNELALVYRARGMSLREAQAKAERNFKAIEQGMLVDEDVDESQQGLGSAWGAAMSSFVFFGTGAFIPLIPFLFGASPATGAIIALVLVSIALLFTGGVTGVLSGKPPLTRALRQLAIGLGAAGITYVLGVLFGTVVG</sequence>
<evidence type="ECO:0000256" key="4">
    <source>
        <dbReference type="ARBA" id="ARBA00023136"/>
    </source>
</evidence>
<feature type="transmembrane region" description="Helical" evidence="5">
    <location>
        <begin position="140"/>
        <end position="164"/>
    </location>
</feature>
<evidence type="ECO:0000256" key="1">
    <source>
        <dbReference type="ARBA" id="ARBA00004127"/>
    </source>
</evidence>
<feature type="transmembrane region" description="Helical" evidence="5">
    <location>
        <begin position="301"/>
        <end position="323"/>
    </location>
</feature>
<dbReference type="Proteomes" id="UP001225598">
    <property type="component" value="Chromosome"/>
</dbReference>
<keyword evidence="7" id="KW-1185">Reference proteome</keyword>
<evidence type="ECO:0000313" key="6">
    <source>
        <dbReference type="EMBL" id="WIM67078.1"/>
    </source>
</evidence>
<dbReference type="InterPro" id="IPR009078">
    <property type="entry name" value="Ferritin-like_SF"/>
</dbReference>
<accession>A0ABY8VC71</accession>
<dbReference type="Pfam" id="PF01988">
    <property type="entry name" value="VIT1"/>
    <property type="match status" value="1"/>
</dbReference>
<dbReference type="RefSeq" id="WP_284823909.1">
    <property type="nucleotide sequence ID" value="NZ_CP126969.1"/>
</dbReference>
<evidence type="ECO:0000256" key="3">
    <source>
        <dbReference type="ARBA" id="ARBA00022989"/>
    </source>
</evidence>
<evidence type="ECO:0000256" key="2">
    <source>
        <dbReference type="ARBA" id="ARBA00022692"/>
    </source>
</evidence>
<proteinExistence type="predicted"/>
<dbReference type="CDD" id="cd01044">
    <property type="entry name" value="Ferritin_CCC1_N"/>
    <property type="match status" value="1"/>
</dbReference>
<evidence type="ECO:0000256" key="5">
    <source>
        <dbReference type="SAM" id="Phobius"/>
    </source>
</evidence>
<keyword evidence="2 5" id="KW-0812">Transmembrane</keyword>
<comment type="subcellular location">
    <subcellularLocation>
        <location evidence="1">Endomembrane system</location>
        <topology evidence="1">Multi-pass membrane protein</topology>
    </subcellularLocation>
</comment>
<dbReference type="EMBL" id="CP126969">
    <property type="protein sequence ID" value="WIM67078.1"/>
    <property type="molecule type" value="Genomic_DNA"/>
</dbReference>
<feature type="transmembrane region" description="Helical" evidence="5">
    <location>
        <begin position="335"/>
        <end position="356"/>
    </location>
</feature>
<dbReference type="InterPro" id="IPR008217">
    <property type="entry name" value="Ccc1_fam"/>
</dbReference>
<dbReference type="SUPFAM" id="SSF47240">
    <property type="entry name" value="Ferritin-like"/>
    <property type="match status" value="1"/>
</dbReference>
<dbReference type="InterPro" id="IPR039376">
    <property type="entry name" value="Ferritin_CCC1_N"/>
</dbReference>
<gene>
    <name evidence="6" type="ORF">QP027_08060</name>
</gene>